<dbReference type="Proteomes" id="UP001595741">
    <property type="component" value="Unassembled WGS sequence"/>
</dbReference>
<comment type="caution">
    <text evidence="13">The sequence shown here is derived from an EMBL/GenBank/DDBJ whole genome shotgun (WGS) entry which is preliminary data.</text>
</comment>
<accession>A0ABV7RIP4</accession>
<dbReference type="EC" id="3.4.24.-" evidence="11"/>
<sequence>MTILAFLLVIGVLVTFHEFGHFLAARACGVKVLTFSIGFGRKLFSWQRGDTEWRIALVPLGGFVRMLDSREGEVPELDRERAFDARPVWQRMIVVVAGPLANLLLAVLLFSWTMSGSQSTLQPLVGTVVAQTAAAAAGLQPGDRVLAVNGRAVADWTELRGSIADVIADGDKPLLRIQRRQQQLSLPLDLPRFNLQTLDQHTFVKLGLMPVRYLPQVGAVQPGGAAARAGLQAGDRLLQVDGKPIRSWEAWVVWVQNHPGKGMQLQVQRGTRLLALSLRPDAVELDGQQVGRIGVAPALDMAWQQQLLQSKHVGVVDAIAAALQRTADLSGSTLRMMLAMFGGTVSLDALSGPLTIAEFAGKSADAGVDALLEFMALISVSLGVFNLLPIPVLDGGHLLYHVVELIRGRPLPERAYEVGQRLGMAFIMTVMLLALFNDFARLLAQ</sequence>
<evidence type="ECO:0000256" key="8">
    <source>
        <dbReference type="ARBA" id="ARBA00022989"/>
    </source>
</evidence>
<proteinExistence type="inferred from homology"/>
<comment type="similarity">
    <text evidence="3 11">Belongs to the peptidase M50B family.</text>
</comment>
<keyword evidence="11" id="KW-0479">Metal-binding</keyword>
<evidence type="ECO:0000256" key="4">
    <source>
        <dbReference type="ARBA" id="ARBA00022670"/>
    </source>
</evidence>
<evidence type="ECO:0000313" key="13">
    <source>
        <dbReference type="EMBL" id="MFC3533166.1"/>
    </source>
</evidence>
<dbReference type="GO" id="GO:0008237">
    <property type="term" value="F:metallopeptidase activity"/>
    <property type="evidence" value="ECO:0007669"/>
    <property type="project" value="UniProtKB-KW"/>
</dbReference>
<dbReference type="CDD" id="cd23081">
    <property type="entry name" value="cpPDZ_EcRseP-like"/>
    <property type="match status" value="1"/>
</dbReference>
<comment type="subcellular location">
    <subcellularLocation>
        <location evidence="2">Membrane</location>
        <topology evidence="2">Multi-pass membrane protein</topology>
    </subcellularLocation>
</comment>
<evidence type="ECO:0000256" key="7">
    <source>
        <dbReference type="ARBA" id="ARBA00022833"/>
    </source>
</evidence>
<organism evidence="13 14">
    <name type="scientific">Vogesella facilis</name>
    <dbReference type="NCBI Taxonomy" id="1655232"/>
    <lineage>
        <taxon>Bacteria</taxon>
        <taxon>Pseudomonadati</taxon>
        <taxon>Pseudomonadota</taxon>
        <taxon>Betaproteobacteria</taxon>
        <taxon>Neisseriales</taxon>
        <taxon>Chromobacteriaceae</taxon>
        <taxon>Vogesella</taxon>
    </lineage>
</organism>
<dbReference type="PANTHER" id="PTHR42837">
    <property type="entry name" value="REGULATOR OF SIGMA-E PROTEASE RSEP"/>
    <property type="match status" value="1"/>
</dbReference>
<dbReference type="Pfam" id="PF02163">
    <property type="entry name" value="Peptidase_M50"/>
    <property type="match status" value="1"/>
</dbReference>
<keyword evidence="6 11" id="KW-0378">Hydrolase</keyword>
<feature type="transmembrane region" description="Helical" evidence="11">
    <location>
        <begin position="422"/>
        <end position="444"/>
    </location>
</feature>
<dbReference type="InterPro" id="IPR008915">
    <property type="entry name" value="Peptidase_M50"/>
</dbReference>
<keyword evidence="8 11" id="KW-1133">Transmembrane helix</keyword>
<keyword evidence="4" id="KW-0645">Protease</keyword>
<evidence type="ECO:0000256" key="10">
    <source>
        <dbReference type="ARBA" id="ARBA00023136"/>
    </source>
</evidence>
<keyword evidence="5 11" id="KW-0812">Transmembrane</keyword>
<feature type="domain" description="PDZ" evidence="12">
    <location>
        <begin position="110"/>
        <end position="157"/>
    </location>
</feature>
<keyword evidence="9 11" id="KW-0482">Metalloprotease</keyword>
<evidence type="ECO:0000256" key="5">
    <source>
        <dbReference type="ARBA" id="ARBA00022692"/>
    </source>
</evidence>
<evidence type="ECO:0000256" key="11">
    <source>
        <dbReference type="RuleBase" id="RU362031"/>
    </source>
</evidence>
<dbReference type="InterPro" id="IPR004387">
    <property type="entry name" value="Pept_M50_Zn"/>
</dbReference>
<dbReference type="Pfam" id="PF17820">
    <property type="entry name" value="PDZ_6"/>
    <property type="match status" value="2"/>
</dbReference>
<feature type="domain" description="PDZ" evidence="12">
    <location>
        <begin position="217"/>
        <end position="247"/>
    </location>
</feature>
<evidence type="ECO:0000256" key="1">
    <source>
        <dbReference type="ARBA" id="ARBA00001947"/>
    </source>
</evidence>
<dbReference type="PANTHER" id="PTHR42837:SF2">
    <property type="entry name" value="MEMBRANE METALLOPROTEASE ARASP2, CHLOROPLASTIC-RELATED"/>
    <property type="match status" value="1"/>
</dbReference>
<keyword evidence="10 11" id="KW-0472">Membrane</keyword>
<evidence type="ECO:0000256" key="9">
    <source>
        <dbReference type="ARBA" id="ARBA00023049"/>
    </source>
</evidence>
<dbReference type="SMART" id="SM00228">
    <property type="entry name" value="PDZ"/>
    <property type="match status" value="2"/>
</dbReference>
<reference evidence="14" key="1">
    <citation type="journal article" date="2019" name="Int. J. Syst. Evol. Microbiol.">
        <title>The Global Catalogue of Microorganisms (GCM) 10K type strain sequencing project: providing services to taxonomists for standard genome sequencing and annotation.</title>
        <authorList>
            <consortium name="The Broad Institute Genomics Platform"/>
            <consortium name="The Broad Institute Genome Sequencing Center for Infectious Disease"/>
            <person name="Wu L."/>
            <person name="Ma J."/>
        </authorList>
    </citation>
    <scope>NUCLEOTIDE SEQUENCE [LARGE SCALE GENOMIC DNA]</scope>
    <source>
        <strain evidence="14">KCTC 42742</strain>
    </source>
</reference>
<protein>
    <recommendedName>
        <fullName evidence="11">Zinc metalloprotease</fullName>
        <ecNumber evidence="11">3.4.24.-</ecNumber>
    </recommendedName>
</protein>
<evidence type="ECO:0000313" key="14">
    <source>
        <dbReference type="Proteomes" id="UP001595741"/>
    </source>
</evidence>
<keyword evidence="14" id="KW-1185">Reference proteome</keyword>
<gene>
    <name evidence="13" type="primary">rseP</name>
    <name evidence="13" type="ORF">ACFOLG_13355</name>
</gene>
<name>A0ABV7RIP4_9NEIS</name>
<dbReference type="NCBIfam" id="TIGR00054">
    <property type="entry name" value="RIP metalloprotease RseP"/>
    <property type="match status" value="1"/>
</dbReference>
<dbReference type="PROSITE" id="PS50106">
    <property type="entry name" value="PDZ"/>
    <property type="match status" value="2"/>
</dbReference>
<evidence type="ECO:0000256" key="6">
    <source>
        <dbReference type="ARBA" id="ARBA00022801"/>
    </source>
</evidence>
<dbReference type="RefSeq" id="WP_386092652.1">
    <property type="nucleotide sequence ID" value="NZ_JBHRXN010000031.1"/>
</dbReference>
<evidence type="ECO:0000256" key="2">
    <source>
        <dbReference type="ARBA" id="ARBA00004141"/>
    </source>
</evidence>
<dbReference type="CDD" id="cd06163">
    <property type="entry name" value="S2P-M50_PDZ_RseP-like"/>
    <property type="match status" value="2"/>
</dbReference>
<keyword evidence="7 11" id="KW-0862">Zinc</keyword>
<dbReference type="Gene3D" id="2.30.42.10">
    <property type="match status" value="2"/>
</dbReference>
<feature type="transmembrane region" description="Helical" evidence="11">
    <location>
        <begin position="88"/>
        <end position="112"/>
    </location>
</feature>
<dbReference type="InterPro" id="IPR041489">
    <property type="entry name" value="PDZ_6"/>
</dbReference>
<comment type="cofactor">
    <cofactor evidence="1 11">
        <name>Zn(2+)</name>
        <dbReference type="ChEBI" id="CHEBI:29105"/>
    </cofactor>
</comment>
<dbReference type="EMBL" id="JBHRXN010000031">
    <property type="protein sequence ID" value="MFC3533166.1"/>
    <property type="molecule type" value="Genomic_DNA"/>
</dbReference>
<evidence type="ECO:0000256" key="3">
    <source>
        <dbReference type="ARBA" id="ARBA00007931"/>
    </source>
</evidence>
<dbReference type="SUPFAM" id="SSF50156">
    <property type="entry name" value="PDZ domain-like"/>
    <property type="match status" value="2"/>
</dbReference>
<evidence type="ECO:0000259" key="12">
    <source>
        <dbReference type="PROSITE" id="PS50106"/>
    </source>
</evidence>
<dbReference type="InterPro" id="IPR001478">
    <property type="entry name" value="PDZ"/>
</dbReference>
<dbReference type="InterPro" id="IPR036034">
    <property type="entry name" value="PDZ_sf"/>
</dbReference>